<dbReference type="AlphaFoldDB" id="A0A2P5F9W2"/>
<dbReference type="EMBL" id="JXTC01000050">
    <property type="protein sequence ID" value="PON94564.1"/>
    <property type="molecule type" value="Genomic_DNA"/>
</dbReference>
<sequence length="61" mass="6570">QGAAIPVTGSGNIICCFYLGATTSLETVDSLNLFRDLHLVLLGSLTRVHFSEIILPRTPNL</sequence>
<gene>
    <name evidence="1" type="ORF">TorRG33x02_095990</name>
</gene>
<evidence type="ECO:0000313" key="1">
    <source>
        <dbReference type="EMBL" id="PON94564.1"/>
    </source>
</evidence>
<feature type="non-terminal residue" evidence="1">
    <location>
        <position position="1"/>
    </location>
</feature>
<dbReference type="OrthoDB" id="10320634at2759"/>
<protein>
    <submittedName>
        <fullName evidence="1">Uncharacterized protein</fullName>
    </submittedName>
</protein>
<evidence type="ECO:0000313" key="2">
    <source>
        <dbReference type="Proteomes" id="UP000237000"/>
    </source>
</evidence>
<keyword evidence="2" id="KW-1185">Reference proteome</keyword>
<dbReference type="InParanoid" id="A0A2P5F9W2"/>
<organism evidence="1 2">
    <name type="scientific">Trema orientale</name>
    <name type="common">Charcoal tree</name>
    <name type="synonym">Celtis orientalis</name>
    <dbReference type="NCBI Taxonomy" id="63057"/>
    <lineage>
        <taxon>Eukaryota</taxon>
        <taxon>Viridiplantae</taxon>
        <taxon>Streptophyta</taxon>
        <taxon>Embryophyta</taxon>
        <taxon>Tracheophyta</taxon>
        <taxon>Spermatophyta</taxon>
        <taxon>Magnoliopsida</taxon>
        <taxon>eudicotyledons</taxon>
        <taxon>Gunneridae</taxon>
        <taxon>Pentapetalae</taxon>
        <taxon>rosids</taxon>
        <taxon>fabids</taxon>
        <taxon>Rosales</taxon>
        <taxon>Cannabaceae</taxon>
        <taxon>Trema</taxon>
    </lineage>
</organism>
<proteinExistence type="predicted"/>
<dbReference type="Proteomes" id="UP000237000">
    <property type="component" value="Unassembled WGS sequence"/>
</dbReference>
<name>A0A2P5F9W2_TREOI</name>
<comment type="caution">
    <text evidence="1">The sequence shown here is derived from an EMBL/GenBank/DDBJ whole genome shotgun (WGS) entry which is preliminary data.</text>
</comment>
<accession>A0A2P5F9W2</accession>
<reference evidence="2" key="1">
    <citation type="submission" date="2016-06" db="EMBL/GenBank/DDBJ databases">
        <title>Parallel loss of symbiosis genes in relatives of nitrogen-fixing non-legume Parasponia.</title>
        <authorList>
            <person name="Van Velzen R."/>
            <person name="Holmer R."/>
            <person name="Bu F."/>
            <person name="Rutten L."/>
            <person name="Van Zeijl A."/>
            <person name="Liu W."/>
            <person name="Santuari L."/>
            <person name="Cao Q."/>
            <person name="Sharma T."/>
            <person name="Shen D."/>
            <person name="Roswanjaya Y."/>
            <person name="Wardhani T."/>
            <person name="Kalhor M.S."/>
            <person name="Jansen J."/>
            <person name="Van den Hoogen J."/>
            <person name="Gungor B."/>
            <person name="Hartog M."/>
            <person name="Hontelez J."/>
            <person name="Verver J."/>
            <person name="Yang W.-C."/>
            <person name="Schijlen E."/>
            <person name="Repin R."/>
            <person name="Schilthuizen M."/>
            <person name="Schranz E."/>
            <person name="Heidstra R."/>
            <person name="Miyata K."/>
            <person name="Fedorova E."/>
            <person name="Kohlen W."/>
            <person name="Bisseling T."/>
            <person name="Smit S."/>
            <person name="Geurts R."/>
        </authorList>
    </citation>
    <scope>NUCLEOTIDE SEQUENCE [LARGE SCALE GENOMIC DNA]</scope>
    <source>
        <strain evidence="2">cv. RG33-2</strain>
    </source>
</reference>